<keyword evidence="1" id="KW-0143">Chaperone</keyword>
<evidence type="ECO:0000256" key="2">
    <source>
        <dbReference type="SAM" id="Phobius"/>
    </source>
</evidence>
<dbReference type="InterPro" id="IPR018253">
    <property type="entry name" value="DnaJ_domain_CS"/>
</dbReference>
<evidence type="ECO:0000313" key="4">
    <source>
        <dbReference type="EMBL" id="EUD65988.1"/>
    </source>
</evidence>
<dbReference type="Proteomes" id="UP000030640">
    <property type="component" value="Unassembled WGS sequence"/>
</dbReference>
<dbReference type="SMART" id="SM00271">
    <property type="entry name" value="DnaJ"/>
    <property type="match status" value="1"/>
</dbReference>
<keyword evidence="2" id="KW-0812">Transmembrane</keyword>
<gene>
    <name evidence="4" type="ORF">C922_03715</name>
</gene>
<dbReference type="PANTHER" id="PTHR44360:SF1">
    <property type="entry name" value="DNAJ HOMOLOG SUBFAMILY B MEMBER 9"/>
    <property type="match status" value="1"/>
</dbReference>
<dbReference type="GO" id="GO:0005783">
    <property type="term" value="C:endoplasmic reticulum"/>
    <property type="evidence" value="ECO:0007669"/>
    <property type="project" value="TreeGrafter"/>
</dbReference>
<dbReference type="PROSITE" id="PS50076">
    <property type="entry name" value="DNAJ_2"/>
    <property type="match status" value="1"/>
</dbReference>
<dbReference type="OrthoDB" id="10250354at2759"/>
<sequence length="390" mass="46141">MEEIIIHMIIIAPLTKWLIGQNRSWNKGKREYGVYIALMLLFCVGIYELRKSNQNLYEVLQIKSYASRTEIQQAFRRLSRVYHPDKNKEADSFERFTRIREAYEILSNEKKKYIYDRFGDFAGSEITNFFYVEIIIIAIFQFAISFIFGFLYTYGKDNEKYRILICLYIGLNFCMELVFRFSPESTHFLSFPPIFCHYTPFERIHSLRVLVPLVMNAILLVDVYFIDEDTDLYLSTFCEYVFENSHKTIKNMDDAVIFCARLVDGKVSKANNFSWREKDPYSDMANIDELEDDETYDKKCDKNDLFYRLLYNVVETSTEDVDLKIPKKALCRRFDWSRLYTDSVMEKNTEEVRLAESASCKDFEESNTSKGILFSSLLYFIGLISHLLSK</sequence>
<organism evidence="4 5">
    <name type="scientific">Plasmodium inui San Antonio 1</name>
    <dbReference type="NCBI Taxonomy" id="1237626"/>
    <lineage>
        <taxon>Eukaryota</taxon>
        <taxon>Sar</taxon>
        <taxon>Alveolata</taxon>
        <taxon>Apicomplexa</taxon>
        <taxon>Aconoidasida</taxon>
        <taxon>Haemosporida</taxon>
        <taxon>Plasmodiidae</taxon>
        <taxon>Plasmodium</taxon>
        <taxon>Plasmodium (Plasmodium)</taxon>
    </lineage>
</organism>
<dbReference type="AlphaFoldDB" id="W7A3S4"/>
<reference evidence="4 5" key="1">
    <citation type="submission" date="2013-02" db="EMBL/GenBank/DDBJ databases">
        <title>The Genome Sequence of Plasmodium inui San Antonio 1.</title>
        <authorList>
            <consortium name="The Broad Institute Genome Sequencing Platform"/>
            <consortium name="The Broad Institute Genome Sequencing Center for Infectious Disease"/>
            <person name="Neafsey D."/>
            <person name="Cheeseman I."/>
            <person name="Volkman S."/>
            <person name="Adams J."/>
            <person name="Walker B."/>
            <person name="Young S.K."/>
            <person name="Zeng Q."/>
            <person name="Gargeya S."/>
            <person name="Fitzgerald M."/>
            <person name="Haas B."/>
            <person name="Abouelleil A."/>
            <person name="Alvarado L."/>
            <person name="Arachchi H.M."/>
            <person name="Berlin A.M."/>
            <person name="Chapman S.B."/>
            <person name="Dewar J."/>
            <person name="Goldberg J."/>
            <person name="Griggs A."/>
            <person name="Gujja S."/>
            <person name="Hansen M."/>
            <person name="Howarth C."/>
            <person name="Imamovic A."/>
            <person name="Larimer J."/>
            <person name="McCowan C."/>
            <person name="Murphy C."/>
            <person name="Neiman D."/>
            <person name="Pearson M."/>
            <person name="Priest M."/>
            <person name="Roberts A."/>
            <person name="Saif S."/>
            <person name="Shea T."/>
            <person name="Sisk P."/>
            <person name="Sykes S."/>
            <person name="Wortman J."/>
            <person name="Nusbaum C."/>
            <person name="Birren B."/>
        </authorList>
    </citation>
    <scope>NUCLEOTIDE SEQUENCE [LARGE SCALE GENOMIC DNA]</scope>
    <source>
        <strain evidence="4 5">San Antonio 1</strain>
    </source>
</reference>
<dbReference type="GO" id="GO:0036503">
    <property type="term" value="P:ERAD pathway"/>
    <property type="evidence" value="ECO:0007669"/>
    <property type="project" value="TreeGrafter"/>
</dbReference>
<dbReference type="InterPro" id="IPR051948">
    <property type="entry name" value="Hsp70_co-chaperone_J-domain"/>
</dbReference>
<dbReference type="PANTHER" id="PTHR44360">
    <property type="entry name" value="DNAJ HOMOLOG SUBFAMILY B MEMBER 9"/>
    <property type="match status" value="1"/>
</dbReference>
<feature type="domain" description="J" evidence="3">
    <location>
        <begin position="55"/>
        <end position="119"/>
    </location>
</feature>
<proteinExistence type="predicted"/>
<evidence type="ECO:0000259" key="3">
    <source>
        <dbReference type="PROSITE" id="PS50076"/>
    </source>
</evidence>
<keyword evidence="2" id="KW-0472">Membrane</keyword>
<dbReference type="VEuPathDB" id="PlasmoDB:C922_03715"/>
<dbReference type="InterPro" id="IPR036869">
    <property type="entry name" value="J_dom_sf"/>
</dbReference>
<feature type="transmembrane region" description="Helical" evidence="2">
    <location>
        <begin position="371"/>
        <end position="388"/>
    </location>
</feature>
<dbReference type="Pfam" id="PF00226">
    <property type="entry name" value="DnaJ"/>
    <property type="match status" value="1"/>
</dbReference>
<feature type="transmembrane region" description="Helical" evidence="2">
    <location>
        <begin position="209"/>
        <end position="226"/>
    </location>
</feature>
<feature type="transmembrane region" description="Helical" evidence="2">
    <location>
        <begin position="129"/>
        <end position="151"/>
    </location>
</feature>
<feature type="transmembrane region" description="Helical" evidence="2">
    <location>
        <begin position="163"/>
        <end position="182"/>
    </location>
</feature>
<dbReference type="RefSeq" id="XP_008817526.1">
    <property type="nucleotide sequence ID" value="XM_008819304.1"/>
</dbReference>
<protein>
    <recommendedName>
        <fullName evidence="3">J domain-containing protein</fullName>
    </recommendedName>
</protein>
<keyword evidence="5" id="KW-1185">Reference proteome</keyword>
<dbReference type="GO" id="GO:0051087">
    <property type="term" value="F:protein-folding chaperone binding"/>
    <property type="evidence" value="ECO:0007669"/>
    <property type="project" value="TreeGrafter"/>
</dbReference>
<dbReference type="CDD" id="cd06257">
    <property type="entry name" value="DnaJ"/>
    <property type="match status" value="1"/>
</dbReference>
<dbReference type="GO" id="GO:0051787">
    <property type="term" value="F:misfolded protein binding"/>
    <property type="evidence" value="ECO:0007669"/>
    <property type="project" value="TreeGrafter"/>
</dbReference>
<keyword evidence="2" id="KW-1133">Transmembrane helix</keyword>
<dbReference type="PROSITE" id="PS00636">
    <property type="entry name" value="DNAJ_1"/>
    <property type="match status" value="1"/>
</dbReference>
<accession>W7A3S4</accession>
<name>W7A3S4_9APIC</name>
<dbReference type="GeneID" id="20038989"/>
<dbReference type="InterPro" id="IPR001623">
    <property type="entry name" value="DnaJ_domain"/>
</dbReference>
<dbReference type="EMBL" id="KI965475">
    <property type="protein sequence ID" value="EUD65988.1"/>
    <property type="molecule type" value="Genomic_DNA"/>
</dbReference>
<evidence type="ECO:0000256" key="1">
    <source>
        <dbReference type="ARBA" id="ARBA00023186"/>
    </source>
</evidence>
<evidence type="ECO:0000313" key="5">
    <source>
        <dbReference type="Proteomes" id="UP000030640"/>
    </source>
</evidence>
<feature type="transmembrane region" description="Helical" evidence="2">
    <location>
        <begin position="32"/>
        <end position="49"/>
    </location>
</feature>
<dbReference type="PRINTS" id="PR00625">
    <property type="entry name" value="JDOMAIN"/>
</dbReference>
<dbReference type="SUPFAM" id="SSF46565">
    <property type="entry name" value="Chaperone J-domain"/>
    <property type="match status" value="1"/>
</dbReference>
<dbReference type="Gene3D" id="1.10.287.110">
    <property type="entry name" value="DnaJ domain"/>
    <property type="match status" value="1"/>
</dbReference>